<dbReference type="EMBL" id="CAJNYT010000067">
    <property type="protein sequence ID" value="CAF3325574.1"/>
    <property type="molecule type" value="Genomic_DNA"/>
</dbReference>
<keyword evidence="4" id="KW-0677">Repeat</keyword>
<evidence type="ECO:0000256" key="2">
    <source>
        <dbReference type="ARBA" id="ARBA00022553"/>
    </source>
</evidence>
<dbReference type="GO" id="GO:0005634">
    <property type="term" value="C:nucleus"/>
    <property type="evidence" value="ECO:0007669"/>
    <property type="project" value="UniProtKB-SubCell"/>
</dbReference>
<dbReference type="Proteomes" id="UP000663872">
    <property type="component" value="Unassembled WGS sequence"/>
</dbReference>
<dbReference type="PROSITE" id="PS50014">
    <property type="entry name" value="BROMODOMAIN_2"/>
    <property type="match status" value="1"/>
</dbReference>
<organism evidence="15 16">
    <name type="scientific">Rotaria socialis</name>
    <dbReference type="NCBI Taxonomy" id="392032"/>
    <lineage>
        <taxon>Eukaryota</taxon>
        <taxon>Metazoa</taxon>
        <taxon>Spiralia</taxon>
        <taxon>Gnathifera</taxon>
        <taxon>Rotifera</taxon>
        <taxon>Eurotatoria</taxon>
        <taxon>Bdelloidea</taxon>
        <taxon>Philodinida</taxon>
        <taxon>Philodinidae</taxon>
        <taxon>Rotaria</taxon>
    </lineage>
</organism>
<dbReference type="SUPFAM" id="SSF57903">
    <property type="entry name" value="FYVE/PHD zinc finger"/>
    <property type="match status" value="1"/>
</dbReference>
<dbReference type="PROSITE" id="PS50016">
    <property type="entry name" value="ZF_PHD_2"/>
    <property type="match status" value="1"/>
</dbReference>
<evidence type="ECO:0000256" key="8">
    <source>
        <dbReference type="ARBA" id="ARBA00023242"/>
    </source>
</evidence>
<dbReference type="CDD" id="cd15572">
    <property type="entry name" value="PHD_BRPF"/>
    <property type="match status" value="1"/>
</dbReference>
<evidence type="ECO:0000256" key="5">
    <source>
        <dbReference type="ARBA" id="ARBA00022771"/>
    </source>
</evidence>
<dbReference type="Pfam" id="PF13832">
    <property type="entry name" value="zf-HC5HC2H_2"/>
    <property type="match status" value="1"/>
</dbReference>
<evidence type="ECO:0008006" key="17">
    <source>
        <dbReference type="Google" id="ProtNLM"/>
    </source>
</evidence>
<dbReference type="Gene3D" id="1.20.920.10">
    <property type="entry name" value="Bromodomain-like"/>
    <property type="match status" value="1"/>
</dbReference>
<evidence type="ECO:0000256" key="9">
    <source>
        <dbReference type="PROSITE-ProRule" id="PRU00035"/>
    </source>
</evidence>
<feature type="domain" description="PHD-type" evidence="14">
    <location>
        <begin position="244"/>
        <end position="366"/>
    </location>
</feature>
<dbReference type="PROSITE" id="PS01359">
    <property type="entry name" value="ZF_PHD_1"/>
    <property type="match status" value="1"/>
</dbReference>
<dbReference type="GO" id="GO:0006357">
    <property type="term" value="P:regulation of transcription by RNA polymerase II"/>
    <property type="evidence" value="ECO:0007669"/>
    <property type="project" value="TreeGrafter"/>
</dbReference>
<dbReference type="Pfam" id="PF10513">
    <property type="entry name" value="EPL1"/>
    <property type="match status" value="1"/>
</dbReference>
<keyword evidence="2" id="KW-0597">Phosphoprotein</keyword>
<dbReference type="Pfam" id="PF13831">
    <property type="entry name" value="PHD_2"/>
    <property type="match status" value="1"/>
</dbReference>
<dbReference type="InterPro" id="IPR001487">
    <property type="entry name" value="Bromodomain"/>
</dbReference>
<dbReference type="InterPro" id="IPR001965">
    <property type="entry name" value="Znf_PHD"/>
</dbReference>
<dbReference type="InterPro" id="IPR018359">
    <property type="entry name" value="Bromodomain_CS"/>
</dbReference>
<proteinExistence type="predicted"/>
<evidence type="ECO:0000313" key="15">
    <source>
        <dbReference type="EMBL" id="CAF3325574.1"/>
    </source>
</evidence>
<dbReference type="InterPro" id="IPR050701">
    <property type="entry name" value="Histone_Mod_Regulator"/>
</dbReference>
<dbReference type="Pfam" id="PF00439">
    <property type="entry name" value="Bromodomain"/>
    <property type="match status" value="1"/>
</dbReference>
<evidence type="ECO:0000256" key="3">
    <source>
        <dbReference type="ARBA" id="ARBA00022723"/>
    </source>
</evidence>
<keyword evidence="8" id="KW-0539">Nucleus</keyword>
<reference evidence="15" key="1">
    <citation type="submission" date="2021-02" db="EMBL/GenBank/DDBJ databases">
        <authorList>
            <person name="Nowell W R."/>
        </authorList>
    </citation>
    <scope>NUCLEOTIDE SEQUENCE</scope>
</reference>
<dbReference type="PRINTS" id="PR00503">
    <property type="entry name" value="BROMODOMAIN"/>
</dbReference>
<feature type="compositionally biased region" description="Low complexity" evidence="11">
    <location>
        <begin position="18"/>
        <end position="33"/>
    </location>
</feature>
<dbReference type="SUPFAM" id="SSF47370">
    <property type="entry name" value="Bromodomain"/>
    <property type="match status" value="1"/>
</dbReference>
<name>A0A817U5I2_9BILA</name>
<dbReference type="CDD" id="cd15670">
    <property type="entry name" value="ePHD_BRPF"/>
    <property type="match status" value="1"/>
</dbReference>
<evidence type="ECO:0000259" key="13">
    <source>
        <dbReference type="PROSITE" id="PS50016"/>
    </source>
</evidence>
<feature type="domain" description="PHD-type" evidence="13">
    <location>
        <begin position="190"/>
        <end position="240"/>
    </location>
</feature>
<keyword evidence="7 9" id="KW-0103">Bromodomain</keyword>
<evidence type="ECO:0000259" key="14">
    <source>
        <dbReference type="PROSITE" id="PS51805"/>
    </source>
</evidence>
<dbReference type="InterPro" id="IPR034732">
    <property type="entry name" value="EPHD"/>
</dbReference>
<feature type="compositionally biased region" description="Low complexity" evidence="11">
    <location>
        <begin position="349"/>
        <end position="362"/>
    </location>
</feature>
<keyword evidence="5 10" id="KW-0863">Zinc-finger</keyword>
<dbReference type="PANTHER" id="PTHR13793">
    <property type="entry name" value="PHD FINGER PROTEINS"/>
    <property type="match status" value="1"/>
</dbReference>
<dbReference type="InterPro" id="IPR019786">
    <property type="entry name" value="Zinc_finger_PHD-type_CS"/>
</dbReference>
<dbReference type="PROSITE" id="PS00633">
    <property type="entry name" value="BROMODOMAIN_1"/>
    <property type="match status" value="1"/>
</dbReference>
<evidence type="ECO:0000256" key="10">
    <source>
        <dbReference type="PROSITE-ProRule" id="PRU00146"/>
    </source>
</evidence>
<feature type="region of interest" description="Disordered" evidence="11">
    <location>
        <begin position="798"/>
        <end position="821"/>
    </location>
</feature>
<keyword evidence="6" id="KW-0862">Zinc</keyword>
<protein>
    <recommendedName>
        <fullName evidence="17">Bromodomain and PHD finger-containing protein</fullName>
    </recommendedName>
</protein>
<dbReference type="SMART" id="SM00249">
    <property type="entry name" value="PHD"/>
    <property type="match status" value="2"/>
</dbReference>
<evidence type="ECO:0000259" key="12">
    <source>
        <dbReference type="PROSITE" id="PS50014"/>
    </source>
</evidence>
<evidence type="ECO:0000256" key="6">
    <source>
        <dbReference type="ARBA" id="ARBA00022833"/>
    </source>
</evidence>
<accession>A0A817U5I2</accession>
<comment type="subcellular location">
    <subcellularLocation>
        <location evidence="1">Nucleus</location>
    </subcellularLocation>
</comment>
<dbReference type="InterPro" id="IPR019787">
    <property type="entry name" value="Znf_PHD-finger"/>
</dbReference>
<sequence length="821" mass="95438">MLRPRRSVRNGVIEKKASISSTTSNTIPSPLSPRQTSNLEEPEQPLRLLEPRECVGRSIQIGLNEEIELLFKNPPSSDRSSPIPFEVKTSKADVISNSTISTDDPPKFQRTETFIRYIEPTQCELDDMIEYEMDEMDLTWLKQVNQERSKRNFRSVKEEEFELLIDRLEKESHFQALVNGDDLGQSIDEDALCVICLDGECSNCNAILFCDMCNMAVHQECYGVPYVPEGQWLCRRCFLSPSKSVQCVLCPNRFGAFKQVDDGERWAHVVCAIWIPEVHFANTVFLEPICNINQIPVARWRFTCYICKQKNVGACIQCAIRSCCTSFHVTCAQQAGLYMEIDENDENESVTNDDVSNSVSTNKYKKQPPKGATRSPPPIRRRAYCHQHTPIEVVRSKTKGRAKRDENEEEALERIQKERMKTARKILAERRKCDRSVSVPVVPKEKMEAVLNKVTFSDRDNFFKRIQAYWTLKRMSRSGVPLLKRLQNQRSTKKKSSNSQEYTDKQLSQQMIQWRRLRQDLERTRLLVELIRKREKLKRDLVKIDQQVLDYQIRPLNVFLHHLLEQLESLDEHHYFANPVDETEVPTYYKFITHPMDFLTMKKKVDQDEYTSLDHFENDFGLIVKNCHFFNEAKSPFYKAATKLRDKGLNLLKQARRVYETTGYDLKTGQLKEESTADDLDYAFEDRLEVLLQRLKEYQTIDLDYAFEDRLEVLLQRLKEYQTIEPRSKHVVNLKKQIAQVRRTITKNLSNSSLNNINDDSVLQRATNDESMETVSSLSPNVSSLNVTRNQAELADLQFISQIDKPKPTEPRNESDQSSSE</sequence>
<evidence type="ECO:0000256" key="7">
    <source>
        <dbReference type="ARBA" id="ARBA00023117"/>
    </source>
</evidence>
<feature type="compositionally biased region" description="Basic and acidic residues" evidence="11">
    <location>
        <begin position="804"/>
        <end position="815"/>
    </location>
</feature>
<dbReference type="SMART" id="SM00297">
    <property type="entry name" value="BROMO"/>
    <property type="match status" value="1"/>
</dbReference>
<dbReference type="Gene3D" id="3.30.40.10">
    <property type="entry name" value="Zinc/RING finger domain, C3HC4 (zinc finger)"/>
    <property type="match status" value="2"/>
</dbReference>
<dbReference type="InterPro" id="IPR019542">
    <property type="entry name" value="Enhancer_polycomb-like_N"/>
</dbReference>
<gene>
    <name evidence="15" type="ORF">GRG538_LOCUS2913</name>
</gene>
<evidence type="ECO:0000313" key="16">
    <source>
        <dbReference type="Proteomes" id="UP000663872"/>
    </source>
</evidence>
<feature type="region of interest" description="Disordered" evidence="11">
    <location>
        <begin position="346"/>
        <end position="381"/>
    </location>
</feature>
<dbReference type="FunFam" id="3.30.40.10:FF:000008">
    <property type="entry name" value="Bromodomain containing 1, isoform CRA_a"/>
    <property type="match status" value="1"/>
</dbReference>
<dbReference type="PROSITE" id="PS51805">
    <property type="entry name" value="EPHD"/>
    <property type="match status" value="1"/>
</dbReference>
<dbReference type="GO" id="GO:0008270">
    <property type="term" value="F:zinc ion binding"/>
    <property type="evidence" value="ECO:0007669"/>
    <property type="project" value="UniProtKB-KW"/>
</dbReference>
<dbReference type="InterPro" id="IPR011011">
    <property type="entry name" value="Znf_FYVE_PHD"/>
</dbReference>
<comment type="caution">
    <text evidence="15">The sequence shown here is derived from an EMBL/GenBank/DDBJ whole genome shotgun (WGS) entry which is preliminary data.</text>
</comment>
<dbReference type="InterPro" id="IPR036427">
    <property type="entry name" value="Bromodomain-like_sf"/>
</dbReference>
<evidence type="ECO:0000256" key="1">
    <source>
        <dbReference type="ARBA" id="ARBA00004123"/>
    </source>
</evidence>
<dbReference type="FunFam" id="3.30.40.10:FF:000007">
    <property type="entry name" value="Bromodomain containing 1, isoform CRA_b"/>
    <property type="match status" value="1"/>
</dbReference>
<dbReference type="PANTHER" id="PTHR13793:SF107">
    <property type="entry name" value="BROMODOMAIN-CONTAINING PROTEIN HOMOLOG"/>
    <property type="match status" value="1"/>
</dbReference>
<feature type="domain" description="Bromo" evidence="12">
    <location>
        <begin position="568"/>
        <end position="638"/>
    </location>
</feature>
<dbReference type="InterPro" id="IPR013083">
    <property type="entry name" value="Znf_RING/FYVE/PHD"/>
</dbReference>
<feature type="region of interest" description="Disordered" evidence="11">
    <location>
        <begin position="1"/>
        <end position="45"/>
    </location>
</feature>
<evidence type="ECO:0000256" key="4">
    <source>
        <dbReference type="ARBA" id="ARBA00022737"/>
    </source>
</evidence>
<evidence type="ECO:0000256" key="11">
    <source>
        <dbReference type="SAM" id="MobiDB-lite"/>
    </source>
</evidence>
<keyword evidence="3" id="KW-0479">Metal-binding</keyword>
<dbReference type="AlphaFoldDB" id="A0A817U5I2"/>